<accession>A0A1W6SR33</accession>
<keyword evidence="1" id="KW-0812">Transmembrane</keyword>
<dbReference type="KEGG" id="nlc:EBAPG3_010810"/>
<proteinExistence type="predicted"/>
<feature type="transmembrane region" description="Helical" evidence="1">
    <location>
        <begin position="75"/>
        <end position="93"/>
    </location>
</feature>
<evidence type="ECO:0000313" key="2">
    <source>
        <dbReference type="EMBL" id="ARO88232.1"/>
    </source>
</evidence>
<keyword evidence="1" id="KW-1133">Transmembrane helix</keyword>
<dbReference type="RefSeq" id="WP_004181278.1">
    <property type="nucleotide sequence ID" value="NZ_CP021106.3"/>
</dbReference>
<keyword evidence="1" id="KW-0472">Membrane</keyword>
<evidence type="ECO:0000313" key="3">
    <source>
        <dbReference type="Proteomes" id="UP000012179"/>
    </source>
</evidence>
<dbReference type="Proteomes" id="UP000012179">
    <property type="component" value="Chromosome"/>
</dbReference>
<dbReference type="EMBL" id="CP021106">
    <property type="protein sequence ID" value="ARO88232.1"/>
    <property type="molecule type" value="Genomic_DNA"/>
</dbReference>
<dbReference type="OrthoDB" id="8564975at2"/>
<protein>
    <submittedName>
        <fullName evidence="2">Uncharacterized protein</fullName>
    </submittedName>
</protein>
<dbReference type="AlphaFoldDB" id="A0A1W6SR33"/>
<gene>
    <name evidence="2" type="ORF">EBAPG3_010810</name>
</gene>
<keyword evidence="3" id="KW-1185">Reference proteome</keyword>
<name>A0A1W6SR33_9PROT</name>
<sequence>MRTTIVIIALIGLTSLVMDTVQEGGTGPNHALVSNHASFQDFTGASVALDTDVAEKKNQDQGPVHLMEVKGVSELGTLVLIGVALAGLIGAPQRKTQKSRARRGIT</sequence>
<reference evidence="2 3" key="1">
    <citation type="journal article" date="2015" name="Int. J. Syst. Evol. Microbiol.">
        <title>Nitrosospira lacus sp. nov., a psychrotolerant, ammonia-oxidizing bacterium from sandy lake sediment.</title>
        <authorList>
            <person name="Urakawa H."/>
            <person name="Garcia J.C."/>
            <person name="Nielsen J.L."/>
            <person name="Le V.Q."/>
            <person name="Kozlowski J.A."/>
            <person name="Stein L.Y."/>
            <person name="Lim C.K."/>
            <person name="Pommerening-Roser A."/>
            <person name="Martens-Habbena W."/>
            <person name="Stahl D.A."/>
            <person name="Klotz M.G."/>
        </authorList>
    </citation>
    <scope>NUCLEOTIDE SEQUENCE [LARGE SCALE GENOMIC DNA]</scope>
    <source>
        <strain evidence="2 3">APG3</strain>
    </source>
</reference>
<evidence type="ECO:0000256" key="1">
    <source>
        <dbReference type="SAM" id="Phobius"/>
    </source>
</evidence>
<organism evidence="2 3">
    <name type="scientific">Nitrosospira lacus</name>
    <dbReference type="NCBI Taxonomy" id="1288494"/>
    <lineage>
        <taxon>Bacteria</taxon>
        <taxon>Pseudomonadati</taxon>
        <taxon>Pseudomonadota</taxon>
        <taxon>Betaproteobacteria</taxon>
        <taxon>Nitrosomonadales</taxon>
        <taxon>Nitrosomonadaceae</taxon>
        <taxon>Nitrosospira</taxon>
    </lineage>
</organism>